<dbReference type="AlphaFoldDB" id="I0I5W5"/>
<dbReference type="SUPFAM" id="SSF55347">
    <property type="entry name" value="Glyceraldehyde-3-phosphate dehydrogenase-like, C-terminal domain"/>
    <property type="match status" value="1"/>
</dbReference>
<dbReference type="KEGG" id="cap:CLDAP_26130"/>
<accession>I0I5W5</accession>
<dbReference type="HOGENOM" id="CLU_023194_0_3_0"/>
<dbReference type="Pfam" id="PF01408">
    <property type="entry name" value="GFO_IDH_MocA"/>
    <property type="match status" value="1"/>
</dbReference>
<dbReference type="OrthoDB" id="9815825at2"/>
<dbReference type="PATRIC" id="fig|926550.5.peg.2849"/>
<proteinExistence type="inferred from homology"/>
<keyword evidence="6" id="KW-1185">Reference proteome</keyword>
<evidence type="ECO:0000256" key="1">
    <source>
        <dbReference type="ARBA" id="ARBA00010928"/>
    </source>
</evidence>
<dbReference type="PANTHER" id="PTHR42840">
    <property type="entry name" value="NAD(P)-BINDING ROSSMANN-FOLD SUPERFAMILY PROTEIN-RELATED"/>
    <property type="match status" value="1"/>
</dbReference>
<dbReference type="InterPro" id="IPR055170">
    <property type="entry name" value="GFO_IDH_MocA-like_dom"/>
</dbReference>
<dbReference type="STRING" id="926550.CLDAP_26130"/>
<feature type="domain" description="GFO/IDH/MocA-like oxidoreductase" evidence="4">
    <location>
        <begin position="128"/>
        <end position="248"/>
    </location>
</feature>
<dbReference type="SUPFAM" id="SSF51735">
    <property type="entry name" value="NAD(P)-binding Rossmann-fold domains"/>
    <property type="match status" value="1"/>
</dbReference>
<protein>
    <submittedName>
        <fullName evidence="5">Inositol 2-dehydrogenase</fullName>
    </submittedName>
</protein>
<dbReference type="InterPro" id="IPR000683">
    <property type="entry name" value="Gfo/Idh/MocA-like_OxRdtase_N"/>
</dbReference>
<dbReference type="GO" id="GO:0016491">
    <property type="term" value="F:oxidoreductase activity"/>
    <property type="evidence" value="ECO:0007669"/>
    <property type="project" value="UniProtKB-KW"/>
</dbReference>
<evidence type="ECO:0000256" key="2">
    <source>
        <dbReference type="ARBA" id="ARBA00023002"/>
    </source>
</evidence>
<evidence type="ECO:0000259" key="4">
    <source>
        <dbReference type="Pfam" id="PF22725"/>
    </source>
</evidence>
<dbReference type="Proteomes" id="UP000007880">
    <property type="component" value="Chromosome"/>
</dbReference>
<dbReference type="GO" id="GO:0000166">
    <property type="term" value="F:nucleotide binding"/>
    <property type="evidence" value="ECO:0007669"/>
    <property type="project" value="InterPro"/>
</dbReference>
<dbReference type="Pfam" id="PF22725">
    <property type="entry name" value="GFO_IDH_MocA_C3"/>
    <property type="match status" value="1"/>
</dbReference>
<gene>
    <name evidence="5" type="primary">iolG</name>
    <name evidence="5" type="ordered locus">CLDAP_26130</name>
</gene>
<dbReference type="eggNOG" id="COG0673">
    <property type="taxonomic scope" value="Bacteria"/>
</dbReference>
<keyword evidence="2" id="KW-0560">Oxidoreductase</keyword>
<evidence type="ECO:0000259" key="3">
    <source>
        <dbReference type="Pfam" id="PF01408"/>
    </source>
</evidence>
<reference evidence="5 6" key="1">
    <citation type="submission" date="2012-02" db="EMBL/GenBank/DDBJ databases">
        <title>Complete genome sequence of Caldilinea aerophila DSM 14535 (= NBRC 102666).</title>
        <authorList>
            <person name="Oguchi A."/>
            <person name="Hosoyama A."/>
            <person name="Sekine M."/>
            <person name="Fukai R."/>
            <person name="Kato Y."/>
            <person name="Nakamura S."/>
            <person name="Hanada S."/>
            <person name="Yamazaki S."/>
            <person name="Fujita N."/>
        </authorList>
    </citation>
    <scope>NUCLEOTIDE SEQUENCE [LARGE SCALE GENOMIC DNA]</scope>
    <source>
        <strain evidence="6">DSM 14535 / JCM 11387 / NBRC 104270 / STL-6-O1</strain>
    </source>
</reference>
<dbReference type="GO" id="GO:0005737">
    <property type="term" value="C:cytoplasm"/>
    <property type="evidence" value="ECO:0007669"/>
    <property type="project" value="TreeGrafter"/>
</dbReference>
<comment type="similarity">
    <text evidence="1">Belongs to the Gfo/Idh/MocA family.</text>
</comment>
<name>I0I5W5_CALAS</name>
<dbReference type="PANTHER" id="PTHR42840:SF3">
    <property type="entry name" value="BINDING ROSSMANN FOLD OXIDOREDUCTASE, PUTATIVE (AFU_ORTHOLOGUE AFUA_2G10240)-RELATED"/>
    <property type="match status" value="1"/>
</dbReference>
<organism evidence="5 6">
    <name type="scientific">Caldilinea aerophila (strain DSM 14535 / JCM 11387 / NBRC 104270 / STL-6-O1)</name>
    <dbReference type="NCBI Taxonomy" id="926550"/>
    <lineage>
        <taxon>Bacteria</taxon>
        <taxon>Bacillati</taxon>
        <taxon>Chloroflexota</taxon>
        <taxon>Caldilineae</taxon>
        <taxon>Caldilineales</taxon>
        <taxon>Caldilineaceae</taxon>
        <taxon>Caldilinea</taxon>
    </lineage>
</organism>
<sequence>MIRFALFGAGFIGRVHGANLATCSRTQLQYVYDVNMEAADRLASRFGAKVAHSVEEIFSADDVDAVLIASSTNTHADLLSAAIKARKPAYCEKPIDMDLERVKAVVQEAHENPVPIMIGFSRRFDPNHRRLKQLVQAGEIGVTEMILMVCRSSAPPPLDYIKVSGGQFRDQTIHMFDLLCWITGQAPVEVYATGSSMMDPAITAAGDVDTSMLILKFADGALCHIDNSRHTGYGYDERIEVFGSQGLAESRRKPTHEVAVYKGDKILEDGMFPGWFERMEPSFMLALDAFAASLEGVEGIDYPTLQDGLRAQMIAEAAVESLKTNMPLKITYWQPT</sequence>
<evidence type="ECO:0000313" key="5">
    <source>
        <dbReference type="EMBL" id="BAM00653.1"/>
    </source>
</evidence>
<dbReference type="Gene3D" id="3.30.360.10">
    <property type="entry name" value="Dihydrodipicolinate Reductase, domain 2"/>
    <property type="match status" value="1"/>
</dbReference>
<dbReference type="Gene3D" id="3.40.50.720">
    <property type="entry name" value="NAD(P)-binding Rossmann-like Domain"/>
    <property type="match status" value="1"/>
</dbReference>
<feature type="domain" description="Gfo/Idh/MocA-like oxidoreductase N-terminal" evidence="3">
    <location>
        <begin position="2"/>
        <end position="120"/>
    </location>
</feature>
<dbReference type="GO" id="GO:0006740">
    <property type="term" value="P:NADPH regeneration"/>
    <property type="evidence" value="ECO:0007669"/>
    <property type="project" value="TreeGrafter"/>
</dbReference>
<dbReference type="RefSeq" id="WP_014433882.1">
    <property type="nucleotide sequence ID" value="NC_017079.1"/>
</dbReference>
<dbReference type="EMBL" id="AP012337">
    <property type="protein sequence ID" value="BAM00653.1"/>
    <property type="molecule type" value="Genomic_DNA"/>
</dbReference>
<evidence type="ECO:0000313" key="6">
    <source>
        <dbReference type="Proteomes" id="UP000007880"/>
    </source>
</evidence>
<dbReference type="InterPro" id="IPR036291">
    <property type="entry name" value="NAD(P)-bd_dom_sf"/>
</dbReference>